<dbReference type="PRINTS" id="PR01790">
    <property type="entry name" value="SMP30FAMILY"/>
</dbReference>
<reference evidence="5 6" key="1">
    <citation type="journal article" date="2012" name="BMC Genomics">
        <title>Comparative genomics of bacteria in the genus Providencia isolated from wild Drosophila melanogaster.</title>
        <authorList>
            <person name="Galac M.R."/>
            <person name="Lazzaro B.P."/>
        </authorList>
    </citation>
    <scope>NUCLEOTIDE SEQUENCE [LARGE SCALE GENOMIC DNA]</scope>
    <source>
        <strain evidence="5 6">DSM 19968</strain>
    </source>
</reference>
<sequence>MTFIIEMADSHCYTLGESPIWCEKNQRLFFLDIIEKNLLIYDPITGLTQNRELPYLTSAITLTTDHHKLLLITVNGIYLYDIAKDSLEQKLAEYPDIPCVTRPNEAAISPQGELFFGTMGYLEPEKMGNWYKFCHEKQIVELCGQPVGISNTLCWVNQTLYFADSKLNIIYQSNDQMKTQQIFAHAERGSPDGSTLCVENKLWNARWGASELAIYSLGNQATTQIDYISLPAINPTSCCFGGQDLTTLYITTASLGLTVDDKWQGRVLAIPFAGKGKFMNRFKLSNINGIKGISE</sequence>
<proteinExistence type="inferred from homology"/>
<evidence type="ECO:0000259" key="4">
    <source>
        <dbReference type="Pfam" id="PF08450"/>
    </source>
</evidence>
<dbReference type="InterPro" id="IPR005511">
    <property type="entry name" value="SMP-30"/>
</dbReference>
<dbReference type="OrthoDB" id="9775406at2"/>
<dbReference type="STRING" id="1141662.OOA_15542"/>
<evidence type="ECO:0000313" key="5">
    <source>
        <dbReference type="EMBL" id="EKT56039.1"/>
    </source>
</evidence>
<comment type="similarity">
    <text evidence="1">Belongs to the SMP-30/CGR1 family.</text>
</comment>
<dbReference type="eggNOG" id="COG3386">
    <property type="taxonomic scope" value="Bacteria"/>
</dbReference>
<dbReference type="Proteomes" id="UP000009336">
    <property type="component" value="Unassembled WGS sequence"/>
</dbReference>
<dbReference type="GO" id="GO:0005509">
    <property type="term" value="F:calcium ion binding"/>
    <property type="evidence" value="ECO:0007669"/>
    <property type="project" value="TreeGrafter"/>
</dbReference>
<feature type="binding site" evidence="3">
    <location>
        <position position="102"/>
    </location>
    <ligand>
        <name>substrate</name>
    </ligand>
</feature>
<dbReference type="Gene3D" id="2.120.10.30">
    <property type="entry name" value="TolB, C-terminal domain"/>
    <property type="match status" value="1"/>
</dbReference>
<feature type="binding site" evidence="3">
    <location>
        <position position="192"/>
    </location>
    <ligand>
        <name>a divalent metal cation</name>
        <dbReference type="ChEBI" id="CHEBI:60240"/>
    </ligand>
</feature>
<dbReference type="PANTHER" id="PTHR10907">
    <property type="entry name" value="REGUCALCIN"/>
    <property type="match status" value="1"/>
</dbReference>
<keyword evidence="3" id="KW-0479">Metal-binding</keyword>
<accession>K8W666</accession>
<dbReference type="InterPro" id="IPR013658">
    <property type="entry name" value="SGL"/>
</dbReference>
<feature type="binding site" evidence="3">
    <location>
        <position position="17"/>
    </location>
    <ligand>
        <name>a divalent metal cation</name>
        <dbReference type="ChEBI" id="CHEBI:60240"/>
    </ligand>
</feature>
<organism evidence="5 6">
    <name type="scientific">Providencia burhodogranariea DSM 19968</name>
    <dbReference type="NCBI Taxonomy" id="1141662"/>
    <lineage>
        <taxon>Bacteria</taxon>
        <taxon>Pseudomonadati</taxon>
        <taxon>Pseudomonadota</taxon>
        <taxon>Gammaproteobacteria</taxon>
        <taxon>Enterobacterales</taxon>
        <taxon>Morganellaceae</taxon>
        <taxon>Providencia</taxon>
    </lineage>
</organism>
<keyword evidence="6" id="KW-1185">Reference proteome</keyword>
<keyword evidence="3" id="KW-0862">Zinc</keyword>
<protein>
    <submittedName>
        <fullName evidence="5">Gluconolactonase</fullName>
    </submittedName>
</protein>
<evidence type="ECO:0000256" key="3">
    <source>
        <dbReference type="PIRSR" id="PIRSR605511-2"/>
    </source>
</evidence>
<dbReference type="GO" id="GO:0004341">
    <property type="term" value="F:gluconolactonase activity"/>
    <property type="evidence" value="ECO:0007669"/>
    <property type="project" value="TreeGrafter"/>
</dbReference>
<feature type="binding site" evidence="3">
    <location>
        <position position="151"/>
    </location>
    <ligand>
        <name>a divalent metal cation</name>
        <dbReference type="ChEBI" id="CHEBI:60240"/>
    </ligand>
</feature>
<comment type="cofactor">
    <cofactor evidence="3">
        <name>Zn(2+)</name>
        <dbReference type="ChEBI" id="CHEBI:29105"/>
    </cofactor>
    <text evidence="3">Binds 1 divalent metal cation per subunit.</text>
</comment>
<dbReference type="PANTHER" id="PTHR10907:SF47">
    <property type="entry name" value="REGUCALCIN"/>
    <property type="match status" value="1"/>
</dbReference>
<dbReference type="InterPro" id="IPR011042">
    <property type="entry name" value="6-blade_b-propeller_TolB-like"/>
</dbReference>
<dbReference type="HOGENOM" id="CLU_036110_3_1_6"/>
<evidence type="ECO:0000256" key="2">
    <source>
        <dbReference type="PIRSR" id="PIRSR605511-1"/>
    </source>
</evidence>
<feature type="binding site" evidence="3">
    <location>
        <position position="104"/>
    </location>
    <ligand>
        <name>substrate</name>
    </ligand>
</feature>
<feature type="active site" description="Proton donor/acceptor" evidence="2">
    <location>
        <position position="192"/>
    </location>
</feature>
<dbReference type="Pfam" id="PF08450">
    <property type="entry name" value="SGL"/>
    <property type="match status" value="1"/>
</dbReference>
<dbReference type="RefSeq" id="WP_008913092.1">
    <property type="nucleotide sequence ID" value="NZ_KB233224.1"/>
</dbReference>
<name>K8W666_9GAMM</name>
<gene>
    <name evidence="5" type="ORF">OOA_15542</name>
</gene>
<dbReference type="EMBL" id="AKKL01000045">
    <property type="protein sequence ID" value="EKT56039.1"/>
    <property type="molecule type" value="Genomic_DNA"/>
</dbReference>
<dbReference type="SUPFAM" id="SSF63829">
    <property type="entry name" value="Calcium-dependent phosphotriesterase"/>
    <property type="match status" value="1"/>
</dbReference>
<evidence type="ECO:0000256" key="1">
    <source>
        <dbReference type="ARBA" id="ARBA00008853"/>
    </source>
</evidence>
<comment type="caution">
    <text evidence="5">The sequence shown here is derived from an EMBL/GenBank/DDBJ whole genome shotgun (WGS) entry which is preliminary data.</text>
</comment>
<evidence type="ECO:0000313" key="6">
    <source>
        <dbReference type="Proteomes" id="UP000009336"/>
    </source>
</evidence>
<dbReference type="AlphaFoldDB" id="K8W666"/>
<dbReference type="GO" id="GO:0019853">
    <property type="term" value="P:L-ascorbic acid biosynthetic process"/>
    <property type="evidence" value="ECO:0007669"/>
    <property type="project" value="TreeGrafter"/>
</dbReference>
<dbReference type="PATRIC" id="fig|1141662.3.peg.3150"/>
<feature type="domain" description="SMP-30/Gluconolactonase/LRE-like region" evidence="4">
    <location>
        <begin position="15"/>
        <end position="253"/>
    </location>
</feature>